<dbReference type="InterPro" id="IPR011250">
    <property type="entry name" value="OMP/PagP_B-barrel"/>
</dbReference>
<name>A0A518BFM2_9BACT</name>
<keyword evidence="4" id="KW-1185">Reference proteome</keyword>
<dbReference type="InterPro" id="IPR027385">
    <property type="entry name" value="Beta-barrel_OMP"/>
</dbReference>
<evidence type="ECO:0000313" key="4">
    <source>
        <dbReference type="Proteomes" id="UP000316921"/>
    </source>
</evidence>
<dbReference type="RefSeq" id="WP_145062693.1">
    <property type="nucleotide sequence ID" value="NZ_CP036296.1"/>
</dbReference>
<dbReference type="SUPFAM" id="SSF56925">
    <property type="entry name" value="OMPA-like"/>
    <property type="match status" value="1"/>
</dbReference>
<keyword evidence="1" id="KW-0732">Signal</keyword>
<feature type="domain" description="Outer membrane protein beta-barrel" evidence="2">
    <location>
        <begin position="77"/>
        <end position="213"/>
    </location>
</feature>
<dbReference type="EMBL" id="CP036287">
    <property type="protein sequence ID" value="QDU65771.1"/>
    <property type="molecule type" value="Genomic_DNA"/>
</dbReference>
<accession>A0A518BFM2</accession>
<protein>
    <recommendedName>
        <fullName evidence="2">Outer membrane protein beta-barrel domain-containing protein</fullName>
    </recommendedName>
</protein>
<dbReference type="Proteomes" id="UP000316921">
    <property type="component" value="Chromosome"/>
</dbReference>
<proteinExistence type="predicted"/>
<sequence length="213" mass="22085">MALAAIAAGCGALQTESPAVQRVAVEPAPSSPEPSYATLNVYAADRQLDQVAEGLEDIAQFDIVGAEGIVLPWPQVPLGFEFGASYGSSATSLAIGPGFAPLDVELTLIGVSAGLRLYLYRAGPGGFPLEPFIAAGVTKVYANVDVAGLGFADAPTGNYLRAGLQLRLTRWLHVGIDYRRLAGASSTVQLDGGNAATVDFDNDQVGLFVGVRF</sequence>
<evidence type="ECO:0000259" key="2">
    <source>
        <dbReference type="Pfam" id="PF13505"/>
    </source>
</evidence>
<gene>
    <name evidence="3" type="ORF">Pla133_08370</name>
</gene>
<dbReference type="AlphaFoldDB" id="A0A518BFM2"/>
<evidence type="ECO:0000256" key="1">
    <source>
        <dbReference type="ARBA" id="ARBA00022729"/>
    </source>
</evidence>
<dbReference type="KEGG" id="pbap:Pla133_08370"/>
<evidence type="ECO:0000313" key="3">
    <source>
        <dbReference type="EMBL" id="QDU65771.1"/>
    </source>
</evidence>
<organism evidence="3 4">
    <name type="scientific">Engelhardtia mirabilis</name>
    <dbReference type="NCBI Taxonomy" id="2528011"/>
    <lineage>
        <taxon>Bacteria</taxon>
        <taxon>Pseudomonadati</taxon>
        <taxon>Planctomycetota</taxon>
        <taxon>Planctomycetia</taxon>
        <taxon>Planctomycetia incertae sedis</taxon>
        <taxon>Engelhardtia</taxon>
    </lineage>
</organism>
<reference evidence="3 4" key="1">
    <citation type="submission" date="2019-02" db="EMBL/GenBank/DDBJ databases">
        <title>Deep-cultivation of Planctomycetes and their phenomic and genomic characterization uncovers novel biology.</title>
        <authorList>
            <person name="Wiegand S."/>
            <person name="Jogler M."/>
            <person name="Boedeker C."/>
            <person name="Pinto D."/>
            <person name="Vollmers J."/>
            <person name="Rivas-Marin E."/>
            <person name="Kohn T."/>
            <person name="Peeters S.H."/>
            <person name="Heuer A."/>
            <person name="Rast P."/>
            <person name="Oberbeckmann S."/>
            <person name="Bunk B."/>
            <person name="Jeske O."/>
            <person name="Meyerdierks A."/>
            <person name="Storesund J.E."/>
            <person name="Kallscheuer N."/>
            <person name="Luecker S."/>
            <person name="Lage O.M."/>
            <person name="Pohl T."/>
            <person name="Merkel B.J."/>
            <person name="Hornburger P."/>
            <person name="Mueller R.-W."/>
            <person name="Bruemmer F."/>
            <person name="Labrenz M."/>
            <person name="Spormann A.M."/>
            <person name="Op den Camp H."/>
            <person name="Overmann J."/>
            <person name="Amann R."/>
            <person name="Jetten M.S.M."/>
            <person name="Mascher T."/>
            <person name="Medema M.H."/>
            <person name="Devos D.P."/>
            <person name="Kaster A.-K."/>
            <person name="Ovreas L."/>
            <person name="Rohde M."/>
            <person name="Galperin M.Y."/>
            <person name="Jogler C."/>
        </authorList>
    </citation>
    <scope>NUCLEOTIDE SEQUENCE [LARGE SCALE GENOMIC DNA]</scope>
    <source>
        <strain evidence="3 4">Pla133</strain>
    </source>
</reference>
<dbReference type="Pfam" id="PF13505">
    <property type="entry name" value="OMP_b-brl"/>
    <property type="match status" value="1"/>
</dbReference>